<dbReference type="AlphaFoldDB" id="A0A918DFX1"/>
<dbReference type="InterPro" id="IPR050109">
    <property type="entry name" value="HTH-type_TetR-like_transc_reg"/>
</dbReference>
<reference evidence="4" key="1">
    <citation type="journal article" date="2014" name="Int. J. Syst. Evol. Microbiol.">
        <title>Complete genome sequence of Corynebacterium casei LMG S-19264T (=DSM 44701T), isolated from a smear-ripened cheese.</title>
        <authorList>
            <consortium name="US DOE Joint Genome Institute (JGI-PGF)"/>
            <person name="Walter F."/>
            <person name="Albersmeier A."/>
            <person name="Kalinowski J."/>
            <person name="Ruckert C."/>
        </authorList>
    </citation>
    <scope>NUCLEOTIDE SEQUENCE</scope>
    <source>
        <strain evidence="4">CGMCC 4.7368</strain>
    </source>
</reference>
<dbReference type="PRINTS" id="PR00455">
    <property type="entry name" value="HTHTETR"/>
</dbReference>
<evidence type="ECO:0000256" key="1">
    <source>
        <dbReference type="ARBA" id="ARBA00023125"/>
    </source>
</evidence>
<keyword evidence="5" id="KW-1185">Reference proteome</keyword>
<feature type="domain" description="HTH tetR-type" evidence="3">
    <location>
        <begin position="7"/>
        <end position="67"/>
    </location>
</feature>
<dbReference type="Proteomes" id="UP000646523">
    <property type="component" value="Unassembled WGS sequence"/>
</dbReference>
<dbReference type="GO" id="GO:0000976">
    <property type="term" value="F:transcription cis-regulatory region binding"/>
    <property type="evidence" value="ECO:0007669"/>
    <property type="project" value="TreeGrafter"/>
</dbReference>
<organism evidence="4 5">
    <name type="scientific">Nonomuraea cavernae</name>
    <dbReference type="NCBI Taxonomy" id="2045107"/>
    <lineage>
        <taxon>Bacteria</taxon>
        <taxon>Bacillati</taxon>
        <taxon>Actinomycetota</taxon>
        <taxon>Actinomycetes</taxon>
        <taxon>Streptosporangiales</taxon>
        <taxon>Streptosporangiaceae</taxon>
        <taxon>Nonomuraea</taxon>
    </lineage>
</organism>
<accession>A0A918DFX1</accession>
<protein>
    <submittedName>
        <fullName evidence="4">TetR family transcriptional regulator</fullName>
    </submittedName>
</protein>
<dbReference type="Gene3D" id="1.10.357.10">
    <property type="entry name" value="Tetracycline Repressor, domain 2"/>
    <property type="match status" value="1"/>
</dbReference>
<dbReference type="SUPFAM" id="SSF48498">
    <property type="entry name" value="Tetracyclin repressor-like, C-terminal domain"/>
    <property type="match status" value="1"/>
</dbReference>
<dbReference type="GO" id="GO:0003700">
    <property type="term" value="F:DNA-binding transcription factor activity"/>
    <property type="evidence" value="ECO:0007669"/>
    <property type="project" value="TreeGrafter"/>
</dbReference>
<dbReference type="SUPFAM" id="SSF46689">
    <property type="entry name" value="Homeodomain-like"/>
    <property type="match status" value="1"/>
</dbReference>
<dbReference type="PROSITE" id="PS50977">
    <property type="entry name" value="HTH_TETR_2"/>
    <property type="match status" value="1"/>
</dbReference>
<feature type="DNA-binding region" description="H-T-H motif" evidence="2">
    <location>
        <begin position="30"/>
        <end position="49"/>
    </location>
</feature>
<evidence type="ECO:0000256" key="2">
    <source>
        <dbReference type="PROSITE-ProRule" id="PRU00335"/>
    </source>
</evidence>
<dbReference type="PANTHER" id="PTHR30055">
    <property type="entry name" value="HTH-TYPE TRANSCRIPTIONAL REGULATOR RUTR"/>
    <property type="match status" value="1"/>
</dbReference>
<comment type="caution">
    <text evidence="4">The sequence shown here is derived from an EMBL/GenBank/DDBJ whole genome shotgun (WGS) entry which is preliminary data.</text>
</comment>
<dbReference type="InterPro" id="IPR036271">
    <property type="entry name" value="Tet_transcr_reg_TetR-rel_C_sf"/>
</dbReference>
<dbReference type="RefSeq" id="WP_189122133.1">
    <property type="nucleotide sequence ID" value="NZ_BMNH01000001.1"/>
</dbReference>
<name>A0A918DFX1_9ACTN</name>
<evidence type="ECO:0000313" key="5">
    <source>
        <dbReference type="Proteomes" id="UP000646523"/>
    </source>
</evidence>
<sequence>MTSADNRGQVALILKVATQLFAALGYDGTSTRAIADAAGLNIATVNYHMGGKRELYLAVMERAHRAERMMLEASLSDLSGTNPVLAIHRVVDDYLDFSVENPEVPALWMHRWLSDASDLTELEQQYVQPLMSAVMEALRPVVAAGVIDSSADVEYAVWTVVWCVHGFAKGGVLDEQGNRHGTDDRVELRRFRAHLHQLVHRMLRLPGDAP</sequence>
<dbReference type="InterPro" id="IPR001647">
    <property type="entry name" value="HTH_TetR"/>
</dbReference>
<keyword evidence="1 2" id="KW-0238">DNA-binding</keyword>
<evidence type="ECO:0000259" key="3">
    <source>
        <dbReference type="PROSITE" id="PS50977"/>
    </source>
</evidence>
<dbReference type="EMBL" id="BMNH01000001">
    <property type="protein sequence ID" value="GGO61380.1"/>
    <property type="molecule type" value="Genomic_DNA"/>
</dbReference>
<dbReference type="InterPro" id="IPR009057">
    <property type="entry name" value="Homeodomain-like_sf"/>
</dbReference>
<evidence type="ECO:0000313" key="4">
    <source>
        <dbReference type="EMBL" id="GGO61380.1"/>
    </source>
</evidence>
<reference evidence="4" key="2">
    <citation type="submission" date="2020-09" db="EMBL/GenBank/DDBJ databases">
        <authorList>
            <person name="Sun Q."/>
            <person name="Zhou Y."/>
        </authorList>
    </citation>
    <scope>NUCLEOTIDE SEQUENCE</scope>
    <source>
        <strain evidence="4">CGMCC 4.7368</strain>
    </source>
</reference>
<proteinExistence type="predicted"/>
<gene>
    <name evidence="4" type="ORF">GCM10012289_03480</name>
</gene>
<dbReference type="Pfam" id="PF00440">
    <property type="entry name" value="TetR_N"/>
    <property type="match status" value="1"/>
</dbReference>
<dbReference type="PANTHER" id="PTHR30055:SF219">
    <property type="entry name" value="TRANSCRIPTIONAL REGULATORY PROTEIN"/>
    <property type="match status" value="1"/>
</dbReference>